<dbReference type="Gene3D" id="3.40.50.410">
    <property type="entry name" value="von Willebrand factor, type A domain"/>
    <property type="match status" value="1"/>
</dbReference>
<dbReference type="EMBL" id="FNRJ01000004">
    <property type="protein sequence ID" value="SEA51636.1"/>
    <property type="molecule type" value="Genomic_DNA"/>
</dbReference>
<feature type="compositionally biased region" description="Polar residues" evidence="7">
    <location>
        <begin position="196"/>
        <end position="208"/>
    </location>
</feature>
<evidence type="ECO:0000256" key="3">
    <source>
        <dbReference type="ARBA" id="ARBA00022558"/>
    </source>
</evidence>
<dbReference type="GO" id="GO:0046872">
    <property type="term" value="F:metal ion binding"/>
    <property type="evidence" value="ECO:0007669"/>
    <property type="project" value="UniProtKB-KW"/>
</dbReference>
<dbReference type="InterPro" id="IPR002035">
    <property type="entry name" value="VWF_A"/>
</dbReference>
<dbReference type="RefSeq" id="WP_091824726.1">
    <property type="nucleotide sequence ID" value="NZ_FNRJ01000004.1"/>
</dbReference>
<keyword evidence="3" id="KW-1029">Fimbrium biogenesis</keyword>
<name>A0A1H4BTZ2_9GAMM</name>
<dbReference type="InterPro" id="IPR036465">
    <property type="entry name" value="vWFA_dom_sf"/>
</dbReference>
<evidence type="ECO:0000256" key="1">
    <source>
        <dbReference type="ARBA" id="ARBA00004561"/>
    </source>
</evidence>
<dbReference type="Pfam" id="PF05567">
    <property type="entry name" value="T4P_PilY1"/>
    <property type="match status" value="1"/>
</dbReference>
<dbReference type="InterPro" id="IPR015943">
    <property type="entry name" value="WD40/YVTN_repeat-like_dom_sf"/>
</dbReference>
<feature type="signal peptide" evidence="8">
    <location>
        <begin position="1"/>
        <end position="25"/>
    </location>
</feature>
<comment type="subcellular location">
    <subcellularLocation>
        <location evidence="1">Fimbrium</location>
    </subcellularLocation>
</comment>
<keyword evidence="8" id="KW-0732">Signal</keyword>
<organism evidence="10 11">
    <name type="scientific">Marinobacterium iners DSM 11526</name>
    <dbReference type="NCBI Taxonomy" id="1122198"/>
    <lineage>
        <taxon>Bacteria</taxon>
        <taxon>Pseudomonadati</taxon>
        <taxon>Pseudomonadota</taxon>
        <taxon>Gammaproteobacteria</taxon>
        <taxon>Oceanospirillales</taxon>
        <taxon>Oceanospirillaceae</taxon>
        <taxon>Marinobacterium</taxon>
    </lineage>
</organism>
<evidence type="ECO:0000256" key="6">
    <source>
        <dbReference type="ARBA" id="ARBA00023263"/>
    </source>
</evidence>
<evidence type="ECO:0000313" key="10">
    <source>
        <dbReference type="EMBL" id="SEA51636.1"/>
    </source>
</evidence>
<gene>
    <name evidence="10" type="ORF">SAMN02745729_10465</name>
</gene>
<evidence type="ECO:0000256" key="5">
    <source>
        <dbReference type="ARBA" id="ARBA00022837"/>
    </source>
</evidence>
<keyword evidence="11" id="KW-1185">Reference proteome</keyword>
<proteinExistence type="inferred from homology"/>
<comment type="similarity">
    <text evidence="2">Belongs to the PilY1 family.</text>
</comment>
<protein>
    <submittedName>
        <fullName evidence="10">Type IV pilus assembly protein PilY1</fullName>
    </submittedName>
</protein>
<feature type="region of interest" description="Disordered" evidence="7">
    <location>
        <begin position="195"/>
        <end position="227"/>
    </location>
</feature>
<dbReference type="InterPro" id="IPR008707">
    <property type="entry name" value="B-propeller_PilY1"/>
</dbReference>
<dbReference type="GO" id="GO:0009289">
    <property type="term" value="C:pilus"/>
    <property type="evidence" value="ECO:0007669"/>
    <property type="project" value="UniProtKB-SubCell"/>
</dbReference>
<evidence type="ECO:0000313" key="11">
    <source>
        <dbReference type="Proteomes" id="UP000242469"/>
    </source>
</evidence>
<evidence type="ECO:0000256" key="2">
    <source>
        <dbReference type="ARBA" id="ARBA00008387"/>
    </source>
</evidence>
<keyword evidence="4" id="KW-0479">Metal-binding</keyword>
<evidence type="ECO:0000256" key="7">
    <source>
        <dbReference type="SAM" id="MobiDB-lite"/>
    </source>
</evidence>
<keyword evidence="6" id="KW-0281">Fimbrium</keyword>
<keyword evidence="5" id="KW-0106">Calcium</keyword>
<evidence type="ECO:0000256" key="4">
    <source>
        <dbReference type="ARBA" id="ARBA00022723"/>
    </source>
</evidence>
<evidence type="ECO:0000256" key="8">
    <source>
        <dbReference type="SAM" id="SignalP"/>
    </source>
</evidence>
<dbReference type="Gene3D" id="2.130.10.10">
    <property type="entry name" value="YVTN repeat-like/Quinoprotein amine dehydrogenase"/>
    <property type="match status" value="1"/>
</dbReference>
<feature type="compositionally biased region" description="Polar residues" evidence="7">
    <location>
        <begin position="215"/>
        <end position="227"/>
    </location>
</feature>
<dbReference type="STRING" id="1122198.SAMN02745729_10465"/>
<sequence>MRNKFFELNLMACLIGLAINQHAMAVDNLIISTEPLAVSTEKVEPNVVLVMDTSGSMRSTVSGTWPRKTRMQVAQEVAKDVIEDVQGVRFGMFNLDRDNQGGSISSRSEGDRWNQTTYYAECGALSKERLQFIVDGFTANGNTPVAETLYEVTRYYRGLRPYFGENNGALGEGGRYKSPIQYRCQKNYAVVISDGLPTSDTSVPNNNSDDPKGPNGQNPENWAGSAGNSRYSLDDVAMFANDIDFLSTGTDIKGGSWDDPSFKQQNMQTYTIGFALDDDLLRQTAALGGGQSWVTNNADELKEALTSALSDIAARSLSSSSPAASSGIVQTANIFFPSYSSLDWSGELTKVDEDGDEVWKASTRIPSHPNRKIFFNDSGAAKTFTWNNIKNTGFATYFDNARKVGSDGSTVLNYLRGDRQYESAAEYRRRNSLLGDIVNSSPVFVGEPNFRYPMGLESTAYSVFKTSMKNREEMVYVGSNDGMLHGFNSSGVEKFAFIPQEVIHKLPELSNTNYTHRYFVDGSPTVIDAFIKANGTGSKQWRSVLVSGLNAGGQSVFAVDVTNPNALSGNSFLWEFTDPDLGYSFSRPAISRLADGTWVAIFGNGYNNTQKSYSGDNLVSATGNAVLFVVDLETGVLIKKIDTGIGFDDDPVAGRSRPNGLGTVAPVDHNQDSIVDYVYAGDLFGNLWKFDLTPKNEKNPSNLKMEVAFNGNPLFKAKYTESGNTYYQPILVAPDARPTVTRNPKGGFMVYFGTGKYIETIDRSLEGAGKQSFYAIWDKNGDGNTTPVSGRGVLQEQSIIYEGAQAFGGNINEVRVTSNNAVNWGAKLGWYMDFNQSAPNYERVITTPTIRNGKVIFPTTIPLLKDDPCDSDSDSWVMDLDALTGSRLTYSPFDMNDDKTFDRNDFYSDGVNSYPLSGVKFNEALPKPVISADEDNEVKIFSQQTQFIENKGVGFEDRQSWREVLEE</sequence>
<feature type="domain" description="VWFA" evidence="9">
    <location>
        <begin position="46"/>
        <end position="309"/>
    </location>
</feature>
<accession>A0A1H4BTZ2</accession>
<dbReference type="PROSITE" id="PS50234">
    <property type="entry name" value="VWFA"/>
    <property type="match status" value="1"/>
</dbReference>
<feature type="chain" id="PRO_5017214008" evidence="8">
    <location>
        <begin position="26"/>
        <end position="967"/>
    </location>
</feature>
<reference evidence="11" key="1">
    <citation type="submission" date="2016-10" db="EMBL/GenBank/DDBJ databases">
        <authorList>
            <person name="Varghese N."/>
            <person name="Submissions S."/>
        </authorList>
    </citation>
    <scope>NUCLEOTIDE SEQUENCE [LARGE SCALE GENOMIC DNA]</scope>
    <source>
        <strain evidence="11">DSM 11526</strain>
    </source>
</reference>
<dbReference type="OrthoDB" id="7156875at2"/>
<dbReference type="Proteomes" id="UP000242469">
    <property type="component" value="Unassembled WGS sequence"/>
</dbReference>
<dbReference type="SUPFAM" id="SSF50998">
    <property type="entry name" value="Quinoprotein alcohol dehydrogenase-like"/>
    <property type="match status" value="1"/>
</dbReference>
<evidence type="ECO:0000259" key="9">
    <source>
        <dbReference type="PROSITE" id="PS50234"/>
    </source>
</evidence>
<dbReference type="InterPro" id="IPR011047">
    <property type="entry name" value="Quinoprotein_ADH-like_sf"/>
</dbReference>
<dbReference type="AlphaFoldDB" id="A0A1H4BTZ2"/>
<dbReference type="SUPFAM" id="SSF53300">
    <property type="entry name" value="vWA-like"/>
    <property type="match status" value="1"/>
</dbReference>